<accession>A0ABP0J8Y3</accession>
<comment type="caution">
    <text evidence="5">The sequence shown here is derived from an EMBL/GenBank/DDBJ whole genome shotgun (WGS) entry which is preliminary data.</text>
</comment>
<comment type="similarity">
    <text evidence="4">Belongs to the peptidase T1B family.</text>
</comment>
<dbReference type="InterPro" id="IPR029055">
    <property type="entry name" value="Ntn_hydrolases_N"/>
</dbReference>
<dbReference type="PANTHER" id="PTHR32194:SF2">
    <property type="entry name" value="PROTEASOME SUBUNIT BETA TYPE-1"/>
    <property type="match status" value="1"/>
</dbReference>
<proteinExistence type="inferred from homology"/>
<keyword evidence="3 4" id="KW-0539">Nucleus</keyword>
<keyword evidence="1 4" id="KW-0963">Cytoplasm</keyword>
<evidence type="ECO:0000256" key="1">
    <source>
        <dbReference type="ARBA" id="ARBA00022490"/>
    </source>
</evidence>
<evidence type="ECO:0000313" key="5">
    <source>
        <dbReference type="EMBL" id="CAK9010747.1"/>
    </source>
</evidence>
<comment type="subcellular location">
    <subcellularLocation>
        <location evidence="4">Cytoplasm</location>
    </subcellularLocation>
    <subcellularLocation>
        <location evidence="4">Nucleus</location>
    </subcellularLocation>
</comment>
<dbReference type="Pfam" id="PF00227">
    <property type="entry name" value="Proteasome"/>
    <property type="match status" value="1"/>
</dbReference>
<evidence type="ECO:0000256" key="2">
    <source>
        <dbReference type="ARBA" id="ARBA00022942"/>
    </source>
</evidence>
<dbReference type="InterPro" id="IPR001353">
    <property type="entry name" value="Proteasome_sua/b"/>
</dbReference>
<dbReference type="PANTHER" id="PTHR32194">
    <property type="entry name" value="METALLOPROTEASE TLDD"/>
    <property type="match status" value="1"/>
</dbReference>
<dbReference type="PROSITE" id="PS51476">
    <property type="entry name" value="PROTEASOME_BETA_2"/>
    <property type="match status" value="1"/>
</dbReference>
<dbReference type="InterPro" id="IPR023333">
    <property type="entry name" value="Proteasome_suB-type"/>
</dbReference>
<evidence type="ECO:0000256" key="4">
    <source>
        <dbReference type="RuleBase" id="RU004203"/>
    </source>
</evidence>
<dbReference type="EMBL" id="CAXAMN010004714">
    <property type="protein sequence ID" value="CAK9010747.1"/>
    <property type="molecule type" value="Genomic_DNA"/>
</dbReference>
<reference evidence="5 6" key="1">
    <citation type="submission" date="2024-02" db="EMBL/GenBank/DDBJ databases">
        <authorList>
            <person name="Chen Y."/>
            <person name="Shah S."/>
            <person name="Dougan E. K."/>
            <person name="Thang M."/>
            <person name="Chan C."/>
        </authorList>
    </citation>
    <scope>NUCLEOTIDE SEQUENCE [LARGE SCALE GENOMIC DNA]</scope>
</reference>
<protein>
    <recommendedName>
        <fullName evidence="4">Proteasome subunit beta</fullName>
    </recommendedName>
</protein>
<dbReference type="Proteomes" id="UP001642484">
    <property type="component" value="Unassembled WGS sequence"/>
</dbReference>
<comment type="function">
    <text evidence="4">Component of the proteasome, a multicatalytic proteinase complex which is characterized by its ability to cleave peptides with Arg, Phe, Tyr, Leu, and Glu adjacent to the leaving group at neutral or slightly basic pH. The proteasome has an ATP-dependent proteolytic activity.</text>
</comment>
<evidence type="ECO:0000313" key="6">
    <source>
        <dbReference type="Proteomes" id="UP001642484"/>
    </source>
</evidence>
<sequence>MGTEAMFGLTGKDFVILAADGQAAYSIIRLKNDADKIWKVGNMLFACSGPPADTANFMEFIEKNVKLNELRTGIPMSTKAAASFTRNELAHALRKGPFQADLLIGGIDNEGPSLYFMDYLASSEKVNKAAHGYGAMFTLGLMDRYWKPDLTEAEAIDIIKKCIKELETRFIVDLPGFKCKIVSKEGTKDVTL</sequence>
<dbReference type="InterPro" id="IPR035206">
    <property type="entry name" value="Proteasome_beta2"/>
</dbReference>
<dbReference type="Gene3D" id="3.60.20.10">
    <property type="entry name" value="Glutamine Phosphoribosylpyrophosphate, subunit 1, domain 1"/>
    <property type="match status" value="1"/>
</dbReference>
<dbReference type="CDD" id="cd03758">
    <property type="entry name" value="proteasome_beta_type_2"/>
    <property type="match status" value="1"/>
</dbReference>
<dbReference type="SUPFAM" id="SSF56235">
    <property type="entry name" value="N-terminal nucleophile aminohydrolases (Ntn hydrolases)"/>
    <property type="match status" value="1"/>
</dbReference>
<evidence type="ECO:0000256" key="3">
    <source>
        <dbReference type="ARBA" id="ARBA00023242"/>
    </source>
</evidence>
<keyword evidence="2 4" id="KW-0647">Proteasome</keyword>
<keyword evidence="6" id="KW-1185">Reference proteome</keyword>
<organism evidence="5 6">
    <name type="scientific">Durusdinium trenchii</name>
    <dbReference type="NCBI Taxonomy" id="1381693"/>
    <lineage>
        <taxon>Eukaryota</taxon>
        <taxon>Sar</taxon>
        <taxon>Alveolata</taxon>
        <taxon>Dinophyceae</taxon>
        <taxon>Suessiales</taxon>
        <taxon>Symbiodiniaceae</taxon>
        <taxon>Durusdinium</taxon>
    </lineage>
</organism>
<gene>
    <name evidence="5" type="ORF">CCMP2556_LOCUS10191</name>
</gene>
<name>A0ABP0J8Y3_9DINO</name>
<comment type="subunit">
    <text evidence="4">Component of the proteasome complex.</text>
</comment>